<accession>A0A6P4HVH1</accession>
<comment type="subcellular location">
    <subcellularLocation>
        <location evidence="3">Cytoplasm</location>
    </subcellularLocation>
    <subcellularLocation>
        <location evidence="2">Nucleus</location>
    </subcellularLocation>
</comment>
<evidence type="ECO:0000256" key="3">
    <source>
        <dbReference type="ARBA" id="ARBA00004496"/>
    </source>
</evidence>
<dbReference type="PANTHER" id="PTHR33588:SF1">
    <property type="entry name" value="CILIA- AND FLAGELLA-ASSOCIATED PROTEIN 299"/>
    <property type="match status" value="1"/>
</dbReference>
<keyword evidence="8" id="KW-0969">Cilium</keyword>
<keyword evidence="7" id="KW-1185">Reference proteome</keyword>
<dbReference type="AlphaFoldDB" id="A0A6P4HVH1"/>
<dbReference type="RefSeq" id="XP_017020182.1">
    <property type="nucleotide sequence ID" value="XM_017164693.3"/>
</dbReference>
<evidence type="ECO:0000256" key="1">
    <source>
        <dbReference type="ARBA" id="ARBA00003056"/>
    </source>
</evidence>
<keyword evidence="8" id="KW-0282">Flagellum</keyword>
<name>A0A6P4HVH1_DROKI</name>
<comment type="function">
    <text evidence="1">May be involved in spermatogenesis.</text>
</comment>
<dbReference type="GeneID" id="108073184"/>
<sequence length="234" mass="27671">MTDYSVANFKDYQEYLRSFTVVQDFRYLPCHKTVTTLAKLGYRENRTFYEEDEFHNAKKQVEQLLNPTVSAIIYYSQYFKGTDKALRALAQREHLNVQQEISTIIFLEISGRSGFSQSGYIDFESSLRNYRFKGPNAVDWKAIFEERKLLRPQQTDIVFYDWRTRKIFANGNDNYTVVASNPEYGLMFAHKGDHKNIPVTTKKNPFSANVRRYQIKSDLYGFMILYDHHVRKKT</sequence>
<evidence type="ECO:0000256" key="2">
    <source>
        <dbReference type="ARBA" id="ARBA00004123"/>
    </source>
</evidence>
<proteinExistence type="predicted"/>
<dbReference type="Pfam" id="PF14713">
    <property type="entry name" value="DUF4464"/>
    <property type="match status" value="1"/>
</dbReference>
<evidence type="ECO:0000256" key="6">
    <source>
        <dbReference type="ARBA" id="ARBA00023242"/>
    </source>
</evidence>
<dbReference type="GO" id="GO:0005634">
    <property type="term" value="C:nucleus"/>
    <property type="evidence" value="ECO:0007669"/>
    <property type="project" value="UniProtKB-SubCell"/>
</dbReference>
<organism evidence="7 8">
    <name type="scientific">Drosophila kikkawai</name>
    <name type="common">Fruit fly</name>
    <dbReference type="NCBI Taxonomy" id="30033"/>
    <lineage>
        <taxon>Eukaryota</taxon>
        <taxon>Metazoa</taxon>
        <taxon>Ecdysozoa</taxon>
        <taxon>Arthropoda</taxon>
        <taxon>Hexapoda</taxon>
        <taxon>Insecta</taxon>
        <taxon>Pterygota</taxon>
        <taxon>Neoptera</taxon>
        <taxon>Endopterygota</taxon>
        <taxon>Diptera</taxon>
        <taxon>Brachycera</taxon>
        <taxon>Muscomorpha</taxon>
        <taxon>Ephydroidea</taxon>
        <taxon>Drosophilidae</taxon>
        <taxon>Drosophila</taxon>
        <taxon>Sophophora</taxon>
    </lineage>
</organism>
<evidence type="ECO:0000313" key="7">
    <source>
        <dbReference type="Proteomes" id="UP001652661"/>
    </source>
</evidence>
<keyword evidence="5" id="KW-0963">Cytoplasm</keyword>
<evidence type="ECO:0000256" key="4">
    <source>
        <dbReference type="ARBA" id="ARBA00021436"/>
    </source>
</evidence>
<evidence type="ECO:0000313" key="8">
    <source>
        <dbReference type="RefSeq" id="XP_017020182.1"/>
    </source>
</evidence>
<protein>
    <recommendedName>
        <fullName evidence="4">Cilia- and flagella-associated protein 299</fullName>
    </recommendedName>
</protein>
<dbReference type="InterPro" id="IPR027887">
    <property type="entry name" value="DUF4464"/>
</dbReference>
<keyword evidence="6" id="KW-0539">Nucleus</keyword>
<gene>
    <name evidence="8" type="primary">LOC108073184</name>
</gene>
<evidence type="ECO:0000256" key="5">
    <source>
        <dbReference type="ARBA" id="ARBA00022490"/>
    </source>
</evidence>
<dbReference type="Proteomes" id="UP001652661">
    <property type="component" value="Chromosome 3R"/>
</dbReference>
<keyword evidence="8" id="KW-0966">Cell projection</keyword>
<dbReference type="GO" id="GO:0005737">
    <property type="term" value="C:cytoplasm"/>
    <property type="evidence" value="ECO:0007669"/>
    <property type="project" value="UniProtKB-SubCell"/>
</dbReference>
<dbReference type="OrthoDB" id="2136125at2759"/>
<dbReference type="PANTHER" id="PTHR33588">
    <property type="entry name" value="CILIA- AND FLAGELLA-ASSOCIATED PROTEIN 299"/>
    <property type="match status" value="1"/>
</dbReference>
<reference evidence="8" key="1">
    <citation type="submission" date="2025-08" db="UniProtKB">
        <authorList>
            <consortium name="RefSeq"/>
        </authorList>
    </citation>
    <scope>IDENTIFICATION</scope>
    <source>
        <strain evidence="8">14028-0561.14</strain>
        <tissue evidence="8">Whole fly</tissue>
    </source>
</reference>